<dbReference type="STRING" id="328396.RU93_GL001048"/>
<dbReference type="OrthoDB" id="2185502at2"/>
<organism evidence="2 3">
    <name type="scientific">Enterococcus aquimarinus</name>
    <dbReference type="NCBI Taxonomy" id="328396"/>
    <lineage>
        <taxon>Bacteria</taxon>
        <taxon>Bacillati</taxon>
        <taxon>Bacillota</taxon>
        <taxon>Bacilli</taxon>
        <taxon>Lactobacillales</taxon>
        <taxon>Enterococcaceae</taxon>
        <taxon>Enterococcus</taxon>
    </lineage>
</organism>
<dbReference type="Pfam" id="PF21259">
    <property type="entry name" value="Rgg_C"/>
    <property type="match status" value="1"/>
</dbReference>
<dbReference type="InterPro" id="IPR010057">
    <property type="entry name" value="Transcription_activator_Rgg_C"/>
</dbReference>
<comment type="caution">
    <text evidence="2">The sequence shown here is derived from an EMBL/GenBank/DDBJ whole genome shotgun (WGS) entry which is preliminary data.</text>
</comment>
<dbReference type="AlphaFoldDB" id="A0A1L8QWC8"/>
<dbReference type="SUPFAM" id="SSF47413">
    <property type="entry name" value="lambda repressor-like DNA-binding domains"/>
    <property type="match status" value="1"/>
</dbReference>
<dbReference type="NCBIfam" id="TIGR01716">
    <property type="entry name" value="RGG_Cterm"/>
    <property type="match status" value="1"/>
</dbReference>
<dbReference type="GO" id="GO:0003677">
    <property type="term" value="F:DNA binding"/>
    <property type="evidence" value="ECO:0007669"/>
    <property type="project" value="InterPro"/>
</dbReference>
<evidence type="ECO:0000259" key="1">
    <source>
        <dbReference type="PROSITE" id="PS50943"/>
    </source>
</evidence>
<dbReference type="PROSITE" id="PS50943">
    <property type="entry name" value="HTH_CROC1"/>
    <property type="match status" value="1"/>
</dbReference>
<dbReference type="EMBL" id="JXKD01000002">
    <property type="protein sequence ID" value="OJG11815.1"/>
    <property type="molecule type" value="Genomic_DNA"/>
</dbReference>
<reference evidence="2 3" key="1">
    <citation type="submission" date="2014-12" db="EMBL/GenBank/DDBJ databases">
        <title>Draft genome sequences of 29 type strains of Enterococci.</title>
        <authorList>
            <person name="Zhong Z."/>
            <person name="Sun Z."/>
            <person name="Liu W."/>
            <person name="Zhang W."/>
            <person name="Zhang H."/>
        </authorList>
    </citation>
    <scope>NUCLEOTIDE SEQUENCE [LARGE SCALE GENOMIC DNA]</scope>
    <source>
        <strain evidence="2 3">DSM 17690</strain>
    </source>
</reference>
<accession>A0A1L8QWC8</accession>
<dbReference type="CDD" id="cd00093">
    <property type="entry name" value="HTH_XRE"/>
    <property type="match status" value="1"/>
</dbReference>
<dbReference type="InterPro" id="IPR001387">
    <property type="entry name" value="Cro/C1-type_HTH"/>
</dbReference>
<dbReference type="InterPro" id="IPR011990">
    <property type="entry name" value="TPR-like_helical_dom_sf"/>
</dbReference>
<dbReference type="InterPro" id="IPR053163">
    <property type="entry name" value="HTH-type_regulator_Rgg"/>
</dbReference>
<protein>
    <recommendedName>
        <fullName evidence="1">HTH cro/C1-type domain-containing protein</fullName>
    </recommendedName>
</protein>
<dbReference type="InterPro" id="IPR010982">
    <property type="entry name" value="Lambda_DNA-bd_dom_sf"/>
</dbReference>
<sequence length="277" mass="33162">MNNGKLMRKLRQERSISQASLAGNLYSRDNISRFERNNSNINLDMFFHSIDRMNLSLEEYAIFQQLEEPSLKEILKNDFKKALDTELGESYLQELYSEYEKSSDIYYLYLYSLGRILRHKIQNLPLDLSKDIQIIKQHLDKVESWGFFEFTMYANTFFLFEDNYIQQNYPLVIQKFNAFSHSAKFQHLKIRFLLNSLTLAFERKQFEIIDSYLTELFNSTENSDYILGRIFWKFFDGLNRTVQHGQPFDTETTYSWLRSLGYTQVAENLLEIEKFIQ</sequence>
<dbReference type="Proteomes" id="UP000182149">
    <property type="component" value="Unassembled WGS sequence"/>
</dbReference>
<dbReference type="PANTHER" id="PTHR37038">
    <property type="entry name" value="TRANSCRIPTIONAL REGULATOR-RELATED"/>
    <property type="match status" value="1"/>
</dbReference>
<gene>
    <name evidence="2" type="ORF">RU93_GL001048</name>
</gene>
<feature type="domain" description="HTH cro/C1-type" evidence="1">
    <location>
        <begin position="7"/>
        <end position="60"/>
    </location>
</feature>
<evidence type="ECO:0000313" key="2">
    <source>
        <dbReference type="EMBL" id="OJG11815.1"/>
    </source>
</evidence>
<evidence type="ECO:0000313" key="3">
    <source>
        <dbReference type="Proteomes" id="UP000182149"/>
    </source>
</evidence>
<dbReference type="Gene3D" id="1.25.40.10">
    <property type="entry name" value="Tetratricopeptide repeat domain"/>
    <property type="match status" value="1"/>
</dbReference>
<keyword evidence="3" id="KW-1185">Reference proteome</keyword>
<name>A0A1L8QWC8_9ENTE</name>
<proteinExistence type="predicted"/>
<dbReference type="RefSeq" id="WP_071873985.1">
    <property type="nucleotide sequence ID" value="NZ_JBHSHF010000012.1"/>
</dbReference>